<dbReference type="PROSITE" id="PS51419">
    <property type="entry name" value="RAB"/>
    <property type="match status" value="1"/>
</dbReference>
<keyword evidence="6" id="KW-0449">Lipoprotein</keyword>
<dbReference type="GO" id="GO:0005525">
    <property type="term" value="F:GTP binding"/>
    <property type="evidence" value="ECO:0007669"/>
    <property type="project" value="UniProtKB-KW"/>
</dbReference>
<dbReference type="SMART" id="SM00176">
    <property type="entry name" value="RAN"/>
    <property type="match status" value="1"/>
</dbReference>
<dbReference type="InterPro" id="IPR027417">
    <property type="entry name" value="P-loop_NTPase"/>
</dbReference>
<dbReference type="OrthoDB" id="245989at2759"/>
<evidence type="ECO:0000313" key="8">
    <source>
        <dbReference type="Proteomes" id="UP000014680"/>
    </source>
</evidence>
<evidence type="ECO:0000256" key="6">
    <source>
        <dbReference type="ARBA" id="ARBA00023288"/>
    </source>
</evidence>
<evidence type="ECO:0000256" key="1">
    <source>
        <dbReference type="ARBA" id="ARBA00010142"/>
    </source>
</evidence>
<dbReference type="PANTHER" id="PTHR47977">
    <property type="entry name" value="RAS-RELATED PROTEIN RAB"/>
    <property type="match status" value="1"/>
</dbReference>
<dbReference type="SMART" id="SM00177">
    <property type="entry name" value="ARF"/>
    <property type="match status" value="1"/>
</dbReference>
<evidence type="ECO:0000256" key="5">
    <source>
        <dbReference type="ARBA" id="ARBA00023134"/>
    </source>
</evidence>
<dbReference type="PROSITE" id="PS51421">
    <property type="entry name" value="RAS"/>
    <property type="match status" value="1"/>
</dbReference>
<evidence type="ECO:0000256" key="3">
    <source>
        <dbReference type="ARBA" id="ARBA00022741"/>
    </source>
</evidence>
<dbReference type="KEGG" id="eiv:EIN_480990"/>
<keyword evidence="8" id="KW-1185">Reference proteome</keyword>
<dbReference type="PROSITE" id="PS00675">
    <property type="entry name" value="SIGMA54_INTERACT_1"/>
    <property type="match status" value="1"/>
</dbReference>
<reference evidence="7 8" key="1">
    <citation type="submission" date="2012-10" db="EMBL/GenBank/DDBJ databases">
        <authorList>
            <person name="Zafar N."/>
            <person name="Inman J."/>
            <person name="Hall N."/>
            <person name="Lorenzi H."/>
            <person name="Caler E."/>
        </authorList>
    </citation>
    <scope>NUCLEOTIDE SEQUENCE [LARGE SCALE GENOMIC DNA]</scope>
    <source>
        <strain evidence="7 8">IP1</strain>
    </source>
</reference>
<name>L7FMA1_ENTIV</name>
<dbReference type="SMART" id="SM00175">
    <property type="entry name" value="RAB"/>
    <property type="match status" value="1"/>
</dbReference>
<accession>L7FMA1</accession>
<dbReference type="FunFam" id="3.40.50.300:FF:001462">
    <property type="entry name" value="Small GTP-binding protein, putative"/>
    <property type="match status" value="1"/>
</dbReference>
<dbReference type="SMART" id="SM00174">
    <property type="entry name" value="RHO"/>
    <property type="match status" value="1"/>
</dbReference>
<sequence>MNHNERSLKVLLLGESGVGKSAICHRLCKDSFTDIYTSTIGVEYAPKYIDLENNTLKVQLWDSAGQERFKNITRCYYRSTNGVILVFDMTQRESFNKVVEWYDDVMSKSEGSRPVVYIVGNKSDLSDKICVSEKEIDKLSERLNSAKTFFCSAKSGKNVIAIFRQLAADMVLKEEKVCFEEPETVNESTCRLNVCTIV</sequence>
<dbReference type="Proteomes" id="UP000014680">
    <property type="component" value="Unassembled WGS sequence"/>
</dbReference>
<keyword evidence="4" id="KW-0653">Protein transport</keyword>
<evidence type="ECO:0000256" key="4">
    <source>
        <dbReference type="ARBA" id="ARBA00022927"/>
    </source>
</evidence>
<evidence type="ECO:0000256" key="2">
    <source>
        <dbReference type="ARBA" id="ARBA00022448"/>
    </source>
</evidence>
<dbReference type="InterPro" id="IPR025662">
    <property type="entry name" value="Sigma_54_int_dom_ATP-bd_1"/>
</dbReference>
<dbReference type="Gene3D" id="3.40.50.300">
    <property type="entry name" value="P-loop containing nucleotide triphosphate hydrolases"/>
    <property type="match status" value="1"/>
</dbReference>
<proteinExistence type="inferred from homology"/>
<comment type="similarity">
    <text evidence="1">Belongs to the small GTPase superfamily. Rho family.</text>
</comment>
<dbReference type="GO" id="GO:0003924">
    <property type="term" value="F:GTPase activity"/>
    <property type="evidence" value="ECO:0007669"/>
    <property type="project" value="InterPro"/>
</dbReference>
<dbReference type="NCBIfam" id="TIGR00231">
    <property type="entry name" value="small_GTP"/>
    <property type="match status" value="1"/>
</dbReference>
<keyword evidence="3" id="KW-0547">Nucleotide-binding</keyword>
<dbReference type="InterPro" id="IPR050227">
    <property type="entry name" value="Rab"/>
</dbReference>
<organism evidence="7 8">
    <name type="scientific">Entamoeba invadens IP1</name>
    <dbReference type="NCBI Taxonomy" id="370355"/>
    <lineage>
        <taxon>Eukaryota</taxon>
        <taxon>Amoebozoa</taxon>
        <taxon>Evosea</taxon>
        <taxon>Archamoebae</taxon>
        <taxon>Mastigamoebida</taxon>
        <taxon>Entamoebidae</taxon>
        <taxon>Entamoeba</taxon>
    </lineage>
</organism>
<dbReference type="Pfam" id="PF00071">
    <property type="entry name" value="Ras"/>
    <property type="match status" value="1"/>
</dbReference>
<dbReference type="CDD" id="cd00154">
    <property type="entry name" value="Rab"/>
    <property type="match status" value="1"/>
</dbReference>
<dbReference type="VEuPathDB" id="AmoebaDB:EIN_480990"/>
<evidence type="ECO:0000313" key="7">
    <source>
        <dbReference type="EMBL" id="ELP91160.1"/>
    </source>
</evidence>
<keyword evidence="5" id="KW-0342">GTP-binding</keyword>
<dbReference type="SUPFAM" id="SSF52540">
    <property type="entry name" value="P-loop containing nucleoside triphosphate hydrolases"/>
    <property type="match status" value="1"/>
</dbReference>
<dbReference type="RefSeq" id="XP_004257931.1">
    <property type="nucleotide sequence ID" value="XM_004257883.1"/>
</dbReference>
<dbReference type="PRINTS" id="PR00449">
    <property type="entry name" value="RASTRNSFRMNG"/>
</dbReference>
<dbReference type="InterPro" id="IPR001806">
    <property type="entry name" value="Small_GTPase"/>
</dbReference>
<gene>
    <name evidence="7" type="ORF">EIN_480990</name>
</gene>
<dbReference type="GeneID" id="14890138"/>
<dbReference type="SMART" id="SM00173">
    <property type="entry name" value="RAS"/>
    <property type="match status" value="1"/>
</dbReference>
<dbReference type="GO" id="GO:0015031">
    <property type="term" value="P:protein transport"/>
    <property type="evidence" value="ECO:0007669"/>
    <property type="project" value="UniProtKB-KW"/>
</dbReference>
<dbReference type="AlphaFoldDB" id="L7FMA1"/>
<protein>
    <submittedName>
        <fullName evidence="7">Uncharacterized protein</fullName>
    </submittedName>
</protein>
<dbReference type="PROSITE" id="PS51417">
    <property type="entry name" value="ARF"/>
    <property type="match status" value="1"/>
</dbReference>
<dbReference type="OMA" id="RISICHT"/>
<dbReference type="EMBL" id="KB206475">
    <property type="protein sequence ID" value="ELP91160.1"/>
    <property type="molecule type" value="Genomic_DNA"/>
</dbReference>
<dbReference type="InterPro" id="IPR005225">
    <property type="entry name" value="Small_GTP-bd"/>
</dbReference>
<keyword evidence="2" id="KW-0813">Transport</keyword>